<evidence type="ECO:0000256" key="2">
    <source>
        <dbReference type="ARBA" id="ARBA00022771"/>
    </source>
</evidence>
<feature type="non-terminal residue" evidence="7">
    <location>
        <position position="228"/>
    </location>
</feature>
<organism evidence="7">
    <name type="scientific">Cuerna arida</name>
    <dbReference type="NCBI Taxonomy" id="1464854"/>
    <lineage>
        <taxon>Eukaryota</taxon>
        <taxon>Metazoa</taxon>
        <taxon>Ecdysozoa</taxon>
        <taxon>Arthropoda</taxon>
        <taxon>Hexapoda</taxon>
        <taxon>Insecta</taxon>
        <taxon>Pterygota</taxon>
        <taxon>Neoptera</taxon>
        <taxon>Paraneoptera</taxon>
        <taxon>Hemiptera</taxon>
        <taxon>Auchenorrhyncha</taxon>
        <taxon>Membracoidea</taxon>
        <taxon>Cicadellidae</taxon>
        <taxon>Cicadellinae</taxon>
        <taxon>Proconiini</taxon>
        <taxon>Cuerna</taxon>
    </lineage>
</organism>
<reference evidence="7" key="1">
    <citation type="submission" date="2015-11" db="EMBL/GenBank/DDBJ databases">
        <title>De novo transcriptome assembly of four potential Pierce s Disease insect vectors from Arizona vineyards.</title>
        <authorList>
            <person name="Tassone E.E."/>
        </authorList>
    </citation>
    <scope>NUCLEOTIDE SEQUENCE</scope>
</reference>
<dbReference type="SUPFAM" id="SSF57903">
    <property type="entry name" value="FYVE/PHD zinc finger"/>
    <property type="match status" value="1"/>
</dbReference>
<keyword evidence="2 4" id="KW-0863">Zinc-finger</keyword>
<dbReference type="GO" id="GO:0008270">
    <property type="term" value="F:zinc ion binding"/>
    <property type="evidence" value="ECO:0007669"/>
    <property type="project" value="UniProtKB-KW"/>
</dbReference>
<evidence type="ECO:0000256" key="4">
    <source>
        <dbReference type="PROSITE-ProRule" id="PRU00146"/>
    </source>
</evidence>
<dbReference type="EMBL" id="GECZ01010008">
    <property type="protein sequence ID" value="JAS59761.1"/>
    <property type="molecule type" value="Transcribed_RNA"/>
</dbReference>
<feature type="coiled-coil region" evidence="5">
    <location>
        <begin position="62"/>
        <end position="96"/>
    </location>
</feature>
<keyword evidence="1" id="KW-0479">Metal-binding</keyword>
<dbReference type="PROSITE" id="PS01359">
    <property type="entry name" value="ZF_PHD_1"/>
    <property type="match status" value="1"/>
</dbReference>
<gene>
    <name evidence="7" type="ORF">g.5066</name>
</gene>
<keyword evidence="5" id="KW-0175">Coiled coil</keyword>
<sequence length="228" mass="25840">CEPCGTARRMRLETQATERCLSLEDVIKAIEQLRGEQKQSLNGFNQSFEVLNNKLDENTEALKQNTDKMNEYLQTIESLTAENKQLSRSKHNLTMAVCGVCIKTLGNGIKISCNDCKKDFHGSCVKMSKGEIDYLASEQLVWGCEPCGTARRMRLETQATERCLSLEDVIKAIEQLRGEQKQSLNGFNQSFEVLNNKLDENTEALKQNTDKMNEYLQTIESLTAENKQ</sequence>
<feature type="domain" description="PHD-type" evidence="6">
    <location>
        <begin position="95"/>
        <end position="150"/>
    </location>
</feature>
<dbReference type="Gene3D" id="3.30.40.10">
    <property type="entry name" value="Zinc/RING finger domain, C3HC4 (zinc finger)"/>
    <property type="match status" value="1"/>
</dbReference>
<evidence type="ECO:0000259" key="6">
    <source>
        <dbReference type="PROSITE" id="PS50016"/>
    </source>
</evidence>
<keyword evidence="3" id="KW-0862">Zinc</keyword>
<dbReference type="AlphaFoldDB" id="A0A1B6GBF1"/>
<accession>A0A1B6GBF1</accession>
<name>A0A1B6GBF1_9HEMI</name>
<proteinExistence type="predicted"/>
<dbReference type="InterPro" id="IPR013083">
    <property type="entry name" value="Znf_RING/FYVE/PHD"/>
</dbReference>
<dbReference type="InterPro" id="IPR019786">
    <property type="entry name" value="Zinc_finger_PHD-type_CS"/>
</dbReference>
<feature type="non-terminal residue" evidence="7">
    <location>
        <position position="1"/>
    </location>
</feature>
<evidence type="ECO:0000313" key="7">
    <source>
        <dbReference type="EMBL" id="JAS59761.1"/>
    </source>
</evidence>
<dbReference type="InterPro" id="IPR019787">
    <property type="entry name" value="Znf_PHD-finger"/>
</dbReference>
<protein>
    <recommendedName>
        <fullName evidence="6">PHD-type domain-containing protein</fullName>
    </recommendedName>
</protein>
<evidence type="ECO:0000256" key="1">
    <source>
        <dbReference type="ARBA" id="ARBA00022723"/>
    </source>
</evidence>
<dbReference type="InterPro" id="IPR011011">
    <property type="entry name" value="Znf_FYVE_PHD"/>
</dbReference>
<evidence type="ECO:0000256" key="5">
    <source>
        <dbReference type="SAM" id="Coils"/>
    </source>
</evidence>
<dbReference type="PROSITE" id="PS50016">
    <property type="entry name" value="ZF_PHD_2"/>
    <property type="match status" value="1"/>
</dbReference>
<evidence type="ECO:0000256" key="3">
    <source>
        <dbReference type="ARBA" id="ARBA00022833"/>
    </source>
</evidence>